<accession>A0A1U7YGQ9</accession>
<feature type="compositionally biased region" description="Acidic residues" evidence="1">
    <location>
        <begin position="1"/>
        <end position="10"/>
    </location>
</feature>
<name>A0A1U7YGQ9_NICSY</name>
<reference evidence="3" key="2">
    <citation type="submission" date="2025-08" db="UniProtKB">
        <authorList>
            <consortium name="RefSeq"/>
        </authorList>
    </citation>
    <scope>IDENTIFICATION</scope>
    <source>
        <tissue evidence="3">Leaf</tissue>
    </source>
</reference>
<evidence type="ECO:0000313" key="2">
    <source>
        <dbReference type="Proteomes" id="UP000189701"/>
    </source>
</evidence>
<feature type="region of interest" description="Disordered" evidence="1">
    <location>
        <begin position="1"/>
        <end position="25"/>
    </location>
</feature>
<sequence length="189" mass="22072">MGEAEKETEECEKTPISRPPPPFPQRLKKKSDDWMFNKFLDMPSQIKFNLPVDDVLREIPKYAKYIKYIVANKRRLTLFETVALTEECTSGIQRKLLQKEEKLLRMLREHTRAIGWTMADILDFDECLTNLSKVLARCDETNLVLNWEKCHFMVREGIVLRHKVSKDGLELDKAKVDAIEKLPPPISVK</sequence>
<evidence type="ECO:0000313" key="3">
    <source>
        <dbReference type="RefSeq" id="XP_009803297.1"/>
    </source>
</evidence>
<dbReference type="eggNOG" id="KOG0017">
    <property type="taxonomic scope" value="Eukaryota"/>
</dbReference>
<organism evidence="2 3">
    <name type="scientific">Nicotiana sylvestris</name>
    <name type="common">Wood tobacco</name>
    <name type="synonym">South American tobacco</name>
    <dbReference type="NCBI Taxonomy" id="4096"/>
    <lineage>
        <taxon>Eukaryota</taxon>
        <taxon>Viridiplantae</taxon>
        <taxon>Streptophyta</taxon>
        <taxon>Embryophyta</taxon>
        <taxon>Tracheophyta</taxon>
        <taxon>Spermatophyta</taxon>
        <taxon>Magnoliopsida</taxon>
        <taxon>eudicotyledons</taxon>
        <taxon>Gunneridae</taxon>
        <taxon>Pentapetalae</taxon>
        <taxon>asterids</taxon>
        <taxon>lamiids</taxon>
        <taxon>Solanales</taxon>
        <taxon>Solanaceae</taxon>
        <taxon>Nicotianoideae</taxon>
        <taxon>Nicotianeae</taxon>
        <taxon>Nicotiana</taxon>
    </lineage>
</organism>
<dbReference type="Gene3D" id="3.30.70.270">
    <property type="match status" value="1"/>
</dbReference>
<proteinExistence type="predicted"/>
<dbReference type="AlphaFoldDB" id="A0A1U7YGQ9"/>
<reference evidence="2" key="1">
    <citation type="journal article" date="2013" name="Genome Biol.">
        <title>Reference genomes and transcriptomes of Nicotiana sylvestris and Nicotiana tomentosiformis.</title>
        <authorList>
            <person name="Sierro N."/>
            <person name="Battey J.N."/>
            <person name="Ouadi S."/>
            <person name="Bovet L."/>
            <person name="Goepfert S."/>
            <person name="Bakaher N."/>
            <person name="Peitsch M.C."/>
            <person name="Ivanov N.V."/>
        </authorList>
    </citation>
    <scope>NUCLEOTIDE SEQUENCE [LARGE SCALE GENOMIC DNA]</scope>
</reference>
<evidence type="ECO:0000256" key="1">
    <source>
        <dbReference type="SAM" id="MobiDB-lite"/>
    </source>
</evidence>
<dbReference type="SUPFAM" id="SSF56672">
    <property type="entry name" value="DNA/RNA polymerases"/>
    <property type="match status" value="1"/>
</dbReference>
<dbReference type="RefSeq" id="XP_009803297.1">
    <property type="nucleotide sequence ID" value="XM_009804995.1"/>
</dbReference>
<dbReference type="InterPro" id="IPR043128">
    <property type="entry name" value="Rev_trsase/Diguanyl_cyclase"/>
</dbReference>
<protein>
    <submittedName>
        <fullName evidence="3">Uncharacterized protein LOC104248693</fullName>
    </submittedName>
</protein>
<keyword evidence="2" id="KW-1185">Reference proteome</keyword>
<dbReference type="Proteomes" id="UP000189701">
    <property type="component" value="Unplaced"/>
</dbReference>
<gene>
    <name evidence="3" type="primary">LOC104248693</name>
</gene>
<dbReference type="InterPro" id="IPR043502">
    <property type="entry name" value="DNA/RNA_pol_sf"/>
</dbReference>